<keyword evidence="5 8" id="KW-1133">Transmembrane helix</keyword>
<evidence type="ECO:0000256" key="7">
    <source>
        <dbReference type="ARBA" id="ARBA00023136"/>
    </source>
</evidence>
<name>A0A6J6MQA3_9ZZZZ</name>
<sequence length="248" mass="27605">MSKVENAQRYVGAPQPAPVKKDGPFFVMFWRSAVGKKWIMAVTGIMLIGFVFAHMLGNLKIFLSPSALDHYAEWLRTIGYPILPKTGVLWLMRLGLLSAVVLHIWAAASLTRMNRAARPTGYKSPREYVAADFAARTMRWTGIILTLFIVFHLLDLTWGQTGTTFDKDEVYNNIVNSFQRVPVAIAYIVANIAIAIHLYHGAWSMFQSLGINSPRFNPWRRGFAIGVASIIAVGNISIPLLVVTGVVK</sequence>
<reference evidence="9" key="1">
    <citation type="submission" date="2020-05" db="EMBL/GenBank/DDBJ databases">
        <authorList>
            <person name="Chiriac C."/>
            <person name="Salcher M."/>
            <person name="Ghai R."/>
            <person name="Kavagutti S V."/>
        </authorList>
    </citation>
    <scope>NUCLEOTIDE SEQUENCE</scope>
</reference>
<keyword evidence="6" id="KW-0408">Iron</keyword>
<proteinExistence type="predicted"/>
<dbReference type="InterPro" id="IPR000701">
    <property type="entry name" value="SuccDH_FuR_B_TM-su"/>
</dbReference>
<evidence type="ECO:0000256" key="4">
    <source>
        <dbReference type="ARBA" id="ARBA00022723"/>
    </source>
</evidence>
<dbReference type="InterPro" id="IPR011138">
    <property type="entry name" value="Cytochrome_b-558"/>
</dbReference>
<evidence type="ECO:0000256" key="2">
    <source>
        <dbReference type="ARBA" id="ARBA00022617"/>
    </source>
</evidence>
<dbReference type="Pfam" id="PF01127">
    <property type="entry name" value="Sdh_cyt"/>
    <property type="match status" value="1"/>
</dbReference>
<evidence type="ECO:0000256" key="3">
    <source>
        <dbReference type="ARBA" id="ARBA00022692"/>
    </source>
</evidence>
<evidence type="ECO:0000256" key="5">
    <source>
        <dbReference type="ARBA" id="ARBA00022989"/>
    </source>
</evidence>
<dbReference type="GO" id="GO:0016020">
    <property type="term" value="C:membrane"/>
    <property type="evidence" value="ECO:0007669"/>
    <property type="project" value="UniProtKB-SubCell"/>
</dbReference>
<keyword evidence="7 8" id="KW-0472">Membrane</keyword>
<dbReference type="CDD" id="cd03498">
    <property type="entry name" value="SQR_TypeB_2_TM"/>
    <property type="match status" value="1"/>
</dbReference>
<evidence type="ECO:0000256" key="6">
    <source>
        <dbReference type="ARBA" id="ARBA00023004"/>
    </source>
</evidence>
<evidence type="ECO:0000256" key="8">
    <source>
        <dbReference type="SAM" id="Phobius"/>
    </source>
</evidence>
<keyword evidence="2" id="KW-0349">Heme</keyword>
<dbReference type="NCBIfam" id="TIGR02046">
    <property type="entry name" value="sdhC_b558_fam"/>
    <property type="match status" value="1"/>
</dbReference>
<accession>A0A6J6MQA3</accession>
<comment type="subcellular location">
    <subcellularLocation>
        <location evidence="1">Membrane</location>
    </subcellularLocation>
</comment>
<dbReference type="AlphaFoldDB" id="A0A6J6MQA3"/>
<evidence type="ECO:0000256" key="1">
    <source>
        <dbReference type="ARBA" id="ARBA00004370"/>
    </source>
</evidence>
<organism evidence="9">
    <name type="scientific">freshwater metagenome</name>
    <dbReference type="NCBI Taxonomy" id="449393"/>
    <lineage>
        <taxon>unclassified sequences</taxon>
        <taxon>metagenomes</taxon>
        <taxon>ecological metagenomes</taxon>
    </lineage>
</organism>
<feature type="transmembrane region" description="Helical" evidence="8">
    <location>
        <begin position="140"/>
        <end position="161"/>
    </location>
</feature>
<dbReference type="SUPFAM" id="SSF81343">
    <property type="entry name" value="Fumarate reductase respiratory complex transmembrane subunits"/>
    <property type="match status" value="1"/>
</dbReference>
<feature type="transmembrane region" description="Helical" evidence="8">
    <location>
        <begin position="181"/>
        <end position="202"/>
    </location>
</feature>
<dbReference type="EMBL" id="CAEZWM010000305">
    <property type="protein sequence ID" value="CAB4675124.1"/>
    <property type="molecule type" value="Genomic_DNA"/>
</dbReference>
<dbReference type="Gene3D" id="1.20.1300.10">
    <property type="entry name" value="Fumarate reductase/succinate dehydrogenase, transmembrane subunit"/>
    <property type="match status" value="1"/>
</dbReference>
<dbReference type="InterPro" id="IPR034804">
    <property type="entry name" value="SQR/QFR_C/D"/>
</dbReference>
<feature type="transmembrane region" description="Helical" evidence="8">
    <location>
        <begin position="90"/>
        <end position="108"/>
    </location>
</feature>
<feature type="transmembrane region" description="Helical" evidence="8">
    <location>
        <begin position="38"/>
        <end position="56"/>
    </location>
</feature>
<keyword evidence="4" id="KW-0479">Metal-binding</keyword>
<protein>
    <submittedName>
        <fullName evidence="9">Unannotated protein</fullName>
    </submittedName>
</protein>
<dbReference type="GO" id="GO:0046872">
    <property type="term" value="F:metal ion binding"/>
    <property type="evidence" value="ECO:0007669"/>
    <property type="project" value="UniProtKB-KW"/>
</dbReference>
<gene>
    <name evidence="9" type="ORF">UFOPK2242_01700</name>
</gene>
<evidence type="ECO:0000313" key="9">
    <source>
        <dbReference type="EMBL" id="CAB4675124.1"/>
    </source>
</evidence>
<keyword evidence="3 8" id="KW-0812">Transmembrane</keyword>
<feature type="transmembrane region" description="Helical" evidence="8">
    <location>
        <begin position="223"/>
        <end position="247"/>
    </location>
</feature>